<keyword evidence="3" id="KW-1185">Reference proteome</keyword>
<feature type="signal peptide" evidence="1">
    <location>
        <begin position="1"/>
        <end position="23"/>
    </location>
</feature>
<dbReference type="PROSITE" id="PS51257">
    <property type="entry name" value="PROKAR_LIPOPROTEIN"/>
    <property type="match status" value="1"/>
</dbReference>
<evidence type="ECO:0000256" key="1">
    <source>
        <dbReference type="SAM" id="SignalP"/>
    </source>
</evidence>
<dbReference type="Proteomes" id="UP000474630">
    <property type="component" value="Chromosome"/>
</dbReference>
<dbReference type="EMBL" id="CP048409">
    <property type="protein sequence ID" value="QIA06300.1"/>
    <property type="molecule type" value="Genomic_DNA"/>
</dbReference>
<protein>
    <submittedName>
        <fullName evidence="2">Uncharacterized protein</fullName>
    </submittedName>
</protein>
<sequence>MRTSYFFLLSLLLLAFTSCTDSSDDELEMPERSYTKLIERNSDNTFEAELITKGESYYPPRQDVIDATEWSGMEVPETAYWYYNHFDGVLIPYCITTDAIDYYSDLIDQYNANKDDVFFLTAEFTYTANVSFHDVYTSPDTNSEGHNVEPQNFESVYVVTLDLYWMDYCGPLCAMWIEKQRIVVFDESGDLLEVFMDGTISVPVS</sequence>
<accession>A0A6C0R7Y5</accession>
<feature type="chain" id="PRO_5025540092" evidence="1">
    <location>
        <begin position="24"/>
        <end position="205"/>
    </location>
</feature>
<reference evidence="2 3" key="1">
    <citation type="submission" date="2020-02" db="EMBL/GenBank/DDBJ databases">
        <title>Genome sequencing for Draconibacterium sp. strain M1.</title>
        <authorList>
            <person name="Park S.-J."/>
        </authorList>
    </citation>
    <scope>NUCLEOTIDE SEQUENCE [LARGE SCALE GENOMIC DNA]</scope>
    <source>
        <strain evidence="2 3">M1</strain>
    </source>
</reference>
<dbReference type="AlphaFoldDB" id="A0A6C0R7Y5"/>
<name>A0A6C0R7Y5_9BACT</name>
<gene>
    <name evidence="2" type="ORF">G0Q07_00480</name>
</gene>
<organism evidence="2 3">
    <name type="scientific">Draconibacterium halophilum</name>
    <dbReference type="NCBI Taxonomy" id="2706887"/>
    <lineage>
        <taxon>Bacteria</taxon>
        <taxon>Pseudomonadati</taxon>
        <taxon>Bacteroidota</taxon>
        <taxon>Bacteroidia</taxon>
        <taxon>Marinilabiliales</taxon>
        <taxon>Prolixibacteraceae</taxon>
        <taxon>Draconibacterium</taxon>
    </lineage>
</organism>
<dbReference type="RefSeq" id="WP_163344199.1">
    <property type="nucleotide sequence ID" value="NZ_CP048409.1"/>
</dbReference>
<evidence type="ECO:0000313" key="2">
    <source>
        <dbReference type="EMBL" id="QIA06300.1"/>
    </source>
</evidence>
<proteinExistence type="predicted"/>
<keyword evidence="1" id="KW-0732">Signal</keyword>
<evidence type="ECO:0000313" key="3">
    <source>
        <dbReference type="Proteomes" id="UP000474630"/>
    </source>
</evidence>
<dbReference type="KEGG" id="drc:G0Q07_00480"/>